<evidence type="ECO:0000256" key="1">
    <source>
        <dbReference type="ARBA" id="ARBA00004167"/>
    </source>
</evidence>
<dbReference type="InterPro" id="IPR007074">
    <property type="entry name" value="LicD/FKTN/FKRP_NTP_transf"/>
</dbReference>
<proteinExistence type="predicted"/>
<evidence type="ECO:0000256" key="4">
    <source>
        <dbReference type="ARBA" id="ARBA00023136"/>
    </source>
</evidence>
<evidence type="ECO:0000259" key="5">
    <source>
        <dbReference type="Pfam" id="PF04991"/>
    </source>
</evidence>
<dbReference type="GO" id="GO:0009100">
    <property type="term" value="P:glycoprotein metabolic process"/>
    <property type="evidence" value="ECO:0007669"/>
    <property type="project" value="UniProtKB-ARBA"/>
</dbReference>
<dbReference type="EMBL" id="JBFDAA010000008">
    <property type="protein sequence ID" value="KAL1129676.1"/>
    <property type="molecule type" value="Genomic_DNA"/>
</dbReference>
<evidence type="ECO:0000256" key="2">
    <source>
        <dbReference type="ARBA" id="ARBA00022692"/>
    </source>
</evidence>
<dbReference type="PANTHER" id="PTHR15407">
    <property type="entry name" value="FUKUTIN-RELATED"/>
    <property type="match status" value="1"/>
</dbReference>
<sequence length="224" mass="26661">MNEFSESFFVECNFTRAEIFKNRYPSENNTSNLRFKHRAWKLLSLVKTILDGISVKFWLSSGTCLGYFRECDFIPYSSDVDIGIFADDYNDNIISEMIAHGFIWKHWFGLRNDSLELSFVDKNGLKLDIFFFYEEGNTFWNGGTQARTGMKFKYIFPKFKLCWTLFQYLKVRIPCNTEQYIIANYGPNWFTQVRHWDWKSSPFNVVQNGKWSKEELMYANRISP</sequence>
<dbReference type="PANTHER" id="PTHR15407:SF28">
    <property type="entry name" value="RIBITOL-5-PHOSPHATE TRANSFERASE FKTN"/>
    <property type="match status" value="1"/>
</dbReference>
<accession>A0ABD0YED1</accession>
<dbReference type="GO" id="GO:0016020">
    <property type="term" value="C:membrane"/>
    <property type="evidence" value="ECO:0007669"/>
    <property type="project" value="UniProtKB-SubCell"/>
</dbReference>
<dbReference type="AlphaFoldDB" id="A0ABD0YED1"/>
<comment type="caution">
    <text evidence="6">The sequence shown here is derived from an EMBL/GenBank/DDBJ whole genome shotgun (WGS) entry which is preliminary data.</text>
</comment>
<feature type="domain" description="LicD/FKTN/FKRP nucleotidyltransferase" evidence="5">
    <location>
        <begin position="56"/>
        <end position="90"/>
    </location>
</feature>
<gene>
    <name evidence="6" type="ORF">AAG570_012621</name>
</gene>
<evidence type="ECO:0000256" key="3">
    <source>
        <dbReference type="ARBA" id="ARBA00022989"/>
    </source>
</evidence>
<name>A0ABD0YED1_9HEMI</name>
<dbReference type="Proteomes" id="UP001558652">
    <property type="component" value="Unassembled WGS sequence"/>
</dbReference>
<dbReference type="InterPro" id="IPR009644">
    <property type="entry name" value="FKTN/MNN4/W02B3.4-1"/>
</dbReference>
<keyword evidence="2" id="KW-0812">Transmembrane</keyword>
<reference evidence="6 7" key="1">
    <citation type="submission" date="2024-07" db="EMBL/GenBank/DDBJ databases">
        <title>Chromosome-level genome assembly of the water stick insect Ranatra chinensis (Heteroptera: Nepidae).</title>
        <authorList>
            <person name="Liu X."/>
        </authorList>
    </citation>
    <scope>NUCLEOTIDE SEQUENCE [LARGE SCALE GENOMIC DNA]</scope>
    <source>
        <strain evidence="6">Cailab_2021Rc</strain>
        <tissue evidence="6">Muscle</tissue>
    </source>
</reference>
<dbReference type="Pfam" id="PF04991">
    <property type="entry name" value="LicD"/>
    <property type="match status" value="1"/>
</dbReference>
<protein>
    <recommendedName>
        <fullName evidence="5">LicD/FKTN/FKRP nucleotidyltransferase domain-containing protein</fullName>
    </recommendedName>
</protein>
<evidence type="ECO:0000313" key="7">
    <source>
        <dbReference type="Proteomes" id="UP001558652"/>
    </source>
</evidence>
<comment type="subcellular location">
    <subcellularLocation>
        <location evidence="1">Membrane</location>
        <topology evidence="1">Single-pass membrane protein</topology>
    </subcellularLocation>
</comment>
<keyword evidence="7" id="KW-1185">Reference proteome</keyword>
<organism evidence="6 7">
    <name type="scientific">Ranatra chinensis</name>
    <dbReference type="NCBI Taxonomy" id="642074"/>
    <lineage>
        <taxon>Eukaryota</taxon>
        <taxon>Metazoa</taxon>
        <taxon>Ecdysozoa</taxon>
        <taxon>Arthropoda</taxon>
        <taxon>Hexapoda</taxon>
        <taxon>Insecta</taxon>
        <taxon>Pterygota</taxon>
        <taxon>Neoptera</taxon>
        <taxon>Paraneoptera</taxon>
        <taxon>Hemiptera</taxon>
        <taxon>Heteroptera</taxon>
        <taxon>Panheteroptera</taxon>
        <taxon>Nepomorpha</taxon>
        <taxon>Nepidae</taxon>
        <taxon>Ranatrinae</taxon>
        <taxon>Ranatra</taxon>
    </lineage>
</organism>
<keyword evidence="4" id="KW-0472">Membrane</keyword>
<keyword evidence="3" id="KW-1133">Transmembrane helix</keyword>
<evidence type="ECO:0000313" key="6">
    <source>
        <dbReference type="EMBL" id="KAL1129676.1"/>
    </source>
</evidence>